<reference evidence="3 4" key="1">
    <citation type="submission" date="2016-10" db="EMBL/GenBank/DDBJ databases">
        <authorList>
            <person name="de Groot N.N."/>
        </authorList>
    </citation>
    <scope>NUCLEOTIDE SEQUENCE [LARGE SCALE GENOMIC DNA]</scope>
    <source>
        <strain evidence="3 4">CGMCC 1.9167</strain>
    </source>
</reference>
<dbReference type="EMBL" id="FOYW01000001">
    <property type="protein sequence ID" value="SFR53224.1"/>
    <property type="molecule type" value="Genomic_DNA"/>
</dbReference>
<dbReference type="Pfam" id="PF09832">
    <property type="entry name" value="DUF2059"/>
    <property type="match status" value="1"/>
</dbReference>
<gene>
    <name evidence="3" type="ORF">SAMN05216203_1196</name>
</gene>
<accession>A0A1I6HFU3</accession>
<protein>
    <recommendedName>
        <fullName evidence="2">DUF2059 domain-containing protein</fullName>
    </recommendedName>
</protein>
<dbReference type="InterPro" id="IPR018637">
    <property type="entry name" value="DUF2059"/>
</dbReference>
<feature type="domain" description="DUF2059" evidence="2">
    <location>
        <begin position="83"/>
        <end position="129"/>
    </location>
</feature>
<organism evidence="3 4">
    <name type="scientific">Marinobacter daqiaonensis</name>
    <dbReference type="NCBI Taxonomy" id="650891"/>
    <lineage>
        <taxon>Bacteria</taxon>
        <taxon>Pseudomonadati</taxon>
        <taxon>Pseudomonadota</taxon>
        <taxon>Gammaproteobacteria</taxon>
        <taxon>Pseudomonadales</taxon>
        <taxon>Marinobacteraceae</taxon>
        <taxon>Marinobacter</taxon>
    </lineage>
</organism>
<dbReference type="RefSeq" id="WP_167812634.1">
    <property type="nucleotide sequence ID" value="NZ_FOYW01000001.1"/>
</dbReference>
<proteinExistence type="predicted"/>
<keyword evidence="4" id="KW-1185">Reference proteome</keyword>
<keyword evidence="1" id="KW-0732">Signal</keyword>
<dbReference type="Proteomes" id="UP000198644">
    <property type="component" value="Unassembled WGS sequence"/>
</dbReference>
<name>A0A1I6HFU3_9GAMM</name>
<evidence type="ECO:0000313" key="3">
    <source>
        <dbReference type="EMBL" id="SFR53224.1"/>
    </source>
</evidence>
<evidence type="ECO:0000259" key="2">
    <source>
        <dbReference type="Pfam" id="PF09832"/>
    </source>
</evidence>
<dbReference type="STRING" id="650891.SAMN05216203_1196"/>
<feature type="chain" id="PRO_5011659432" description="DUF2059 domain-containing protein" evidence="1">
    <location>
        <begin position="27"/>
        <end position="275"/>
    </location>
</feature>
<evidence type="ECO:0000313" key="4">
    <source>
        <dbReference type="Proteomes" id="UP000198644"/>
    </source>
</evidence>
<dbReference type="AlphaFoldDB" id="A0A1I6HFU3"/>
<evidence type="ECO:0000256" key="1">
    <source>
        <dbReference type="SAM" id="SignalP"/>
    </source>
</evidence>
<sequence>MPSKIPRITSLILILTAMLYPLAASASALGEAVVRLSPLNEISRHSPDMMRQGIRDGLVATGQVDPFIAETIANFSSRAFSAERMRVRLVTDLDHGMDQSALREVEQWYQSPLGERIAAAESEAVAPAAWESLDARRGELREQYQGTDRQHLFSRYNDASRATESAVDTAVAVQLSLARAMSAARGDGTSDESLEAAVLAHRDSIEQQVRAQVYTAYLHIYEDFSIEELNRYLTFLESPQGRDFTAIAGDSIHDAVLEPVAAVGAQLVRWTGSGR</sequence>
<feature type="signal peptide" evidence="1">
    <location>
        <begin position="1"/>
        <end position="26"/>
    </location>
</feature>